<sequence>MIDSKKLKIVIAWTTHSKNPKIVNMYITLYINF</sequence>
<reference evidence="1" key="1">
    <citation type="journal article" date="2017" name="Science">
        <title>Giant viruses with an expanded complement of translation system components.</title>
        <authorList>
            <person name="Schulz F."/>
            <person name="Yutin N."/>
            <person name="Ivanova N.N."/>
            <person name="Ortega D.R."/>
            <person name="Lee T.K."/>
            <person name="Vierheilig J."/>
            <person name="Daims H."/>
            <person name="Horn M."/>
            <person name="Wagner M."/>
            <person name="Jensen G.J."/>
            <person name="Kyrpides N.C."/>
            <person name="Koonin E.V."/>
            <person name="Woyke T."/>
        </authorList>
    </citation>
    <scope>NUCLEOTIDE SEQUENCE</scope>
    <source>
        <strain evidence="1">CTV1</strain>
    </source>
</reference>
<accession>A0A1V0SA20</accession>
<gene>
    <name evidence="1" type="ORF">Catovirus_1_610</name>
</gene>
<dbReference type="EMBL" id="KY684083">
    <property type="protein sequence ID" value="ARF08560.1"/>
    <property type="molecule type" value="Genomic_DNA"/>
</dbReference>
<proteinExistence type="predicted"/>
<evidence type="ECO:0000313" key="1">
    <source>
        <dbReference type="EMBL" id="ARF08560.1"/>
    </source>
</evidence>
<organism evidence="1">
    <name type="scientific">Catovirus CTV1</name>
    <dbReference type="NCBI Taxonomy" id="1977631"/>
    <lineage>
        <taxon>Viruses</taxon>
        <taxon>Varidnaviria</taxon>
        <taxon>Bamfordvirae</taxon>
        <taxon>Nucleocytoviricota</taxon>
        <taxon>Megaviricetes</taxon>
        <taxon>Imitervirales</taxon>
        <taxon>Mimiviridae</taxon>
        <taxon>Klosneuvirinae</taxon>
        <taxon>Catovirus</taxon>
    </lineage>
</organism>
<name>A0A1V0SA20_9VIRU</name>
<protein>
    <submittedName>
        <fullName evidence="1">Uncharacterized protein</fullName>
    </submittedName>
</protein>